<dbReference type="AlphaFoldDB" id="A0A4S4L5S4"/>
<reference evidence="1 2" key="1">
    <citation type="submission" date="2019-02" db="EMBL/GenBank/DDBJ databases">
        <title>Genome sequencing of the rare red list fungi Bondarzewia mesenterica.</title>
        <authorList>
            <person name="Buettner E."/>
            <person name="Kellner H."/>
        </authorList>
    </citation>
    <scope>NUCLEOTIDE SEQUENCE [LARGE SCALE GENOMIC DNA]</scope>
    <source>
        <strain evidence="1 2">DSM 108281</strain>
    </source>
</reference>
<organism evidence="1 2">
    <name type="scientific">Bondarzewia mesenterica</name>
    <dbReference type="NCBI Taxonomy" id="1095465"/>
    <lineage>
        <taxon>Eukaryota</taxon>
        <taxon>Fungi</taxon>
        <taxon>Dikarya</taxon>
        <taxon>Basidiomycota</taxon>
        <taxon>Agaricomycotina</taxon>
        <taxon>Agaricomycetes</taxon>
        <taxon>Russulales</taxon>
        <taxon>Bondarzewiaceae</taxon>
        <taxon>Bondarzewia</taxon>
    </lineage>
</organism>
<protein>
    <submittedName>
        <fullName evidence="1">Uncharacterized protein</fullName>
    </submittedName>
</protein>
<evidence type="ECO:0000313" key="2">
    <source>
        <dbReference type="Proteomes" id="UP000310158"/>
    </source>
</evidence>
<gene>
    <name evidence="1" type="ORF">EW146_g9517</name>
</gene>
<dbReference type="Proteomes" id="UP000310158">
    <property type="component" value="Unassembled WGS sequence"/>
</dbReference>
<dbReference type="EMBL" id="SGPL01000846">
    <property type="protein sequence ID" value="THH06744.1"/>
    <property type="molecule type" value="Genomic_DNA"/>
</dbReference>
<name>A0A4S4L5S4_9AGAM</name>
<proteinExistence type="predicted"/>
<sequence>MIGKRPFVAAAVPFPAIFSLPRIAGPPFRGMYLVKNGALPSTGERLIVLLNITFIFYSGFEAQSGMCGGEEECSAQEDGVDPVPRASNSGMCVQATYHPSWLPPIEPALREAVLACVKETCSCLTRAELVQRQLVAKLCDGIEIEDER</sequence>
<comment type="caution">
    <text evidence="1">The sequence shown here is derived from an EMBL/GenBank/DDBJ whole genome shotgun (WGS) entry which is preliminary data.</text>
</comment>
<accession>A0A4S4L5S4</accession>
<evidence type="ECO:0000313" key="1">
    <source>
        <dbReference type="EMBL" id="THH06744.1"/>
    </source>
</evidence>
<keyword evidence="2" id="KW-1185">Reference proteome</keyword>